<protein>
    <submittedName>
        <fullName evidence="5">VWA domain-containing protein</fullName>
    </submittedName>
</protein>
<keyword evidence="3" id="KW-1133">Transmembrane helix</keyword>
<dbReference type="Proteomes" id="UP001059480">
    <property type="component" value="Unassembled WGS sequence"/>
</dbReference>
<evidence type="ECO:0000256" key="3">
    <source>
        <dbReference type="SAM" id="Phobius"/>
    </source>
</evidence>
<dbReference type="RefSeq" id="WP_256944341.1">
    <property type="nucleotide sequence ID" value="NZ_JANHNZ010000001.1"/>
</dbReference>
<accession>A0ABT1WL42</accession>
<evidence type="ECO:0000259" key="4">
    <source>
        <dbReference type="PROSITE" id="PS50234"/>
    </source>
</evidence>
<dbReference type="InterPro" id="IPR045584">
    <property type="entry name" value="Pilin-like"/>
</dbReference>
<dbReference type="InterPro" id="IPR012902">
    <property type="entry name" value="N_methyl_site"/>
</dbReference>
<proteinExistence type="predicted"/>
<dbReference type="InterPro" id="IPR002035">
    <property type="entry name" value="VWF_A"/>
</dbReference>
<dbReference type="EMBL" id="JANHNZ010000001">
    <property type="protein sequence ID" value="MCQ9209235.1"/>
    <property type="molecule type" value="Genomic_DNA"/>
</dbReference>
<gene>
    <name evidence="5" type="ORF">NPA36_01465</name>
</gene>
<feature type="transmembrane region" description="Helical" evidence="3">
    <location>
        <begin position="7"/>
        <end position="31"/>
    </location>
</feature>
<reference evidence="5" key="2">
    <citation type="journal article" date="2023" name="Curr. Microbiol.">
        <title>Granulicatella seriolae sp. nov., a Novel Facultative Anaerobe Isolated from Yellowtail Marine Fish.</title>
        <authorList>
            <person name="Lee M."/>
            <person name="Choi Y.J."/>
            <person name="Farooq A."/>
            <person name="Jeong J.B."/>
            <person name="Jung M.Y."/>
        </authorList>
    </citation>
    <scope>NUCLEOTIDE SEQUENCE</scope>
    <source>
        <strain evidence="5">S8</strain>
    </source>
</reference>
<organism evidence="5 6">
    <name type="scientific">Granulicatella seriolae</name>
    <dbReference type="NCBI Taxonomy" id="2967226"/>
    <lineage>
        <taxon>Bacteria</taxon>
        <taxon>Bacillati</taxon>
        <taxon>Bacillota</taxon>
        <taxon>Bacilli</taxon>
        <taxon>Lactobacillales</taxon>
        <taxon>Carnobacteriaceae</taxon>
        <taxon>Granulicatella</taxon>
    </lineage>
</organism>
<reference evidence="5" key="3">
    <citation type="journal article" date="2023" name="Microbiol. Resour. Announc.">
        <title>Draft Genome Sequence of Granulicatella sp. Strain S8, Isolated from a Marine Fish, Seriola quinqueradiata.</title>
        <authorList>
            <person name="Lee M."/>
            <person name="Farooq A."/>
            <person name="Jeong J.B."/>
            <person name="Jung M.Y."/>
        </authorList>
    </citation>
    <scope>NUCLEOTIDE SEQUENCE</scope>
    <source>
        <strain evidence="5">S8</strain>
    </source>
</reference>
<dbReference type="CDD" id="cd00198">
    <property type="entry name" value="vWFA"/>
    <property type="match status" value="1"/>
</dbReference>
<comment type="caution">
    <text evidence="5">The sequence shown here is derived from an EMBL/GenBank/DDBJ whole genome shotgun (WGS) entry which is preliminary data.</text>
</comment>
<sequence>MKTKHKGFTLTEVIVAIMIMGMLWLVIASVFRTALQGRELIDKEAAIQADVRTTMLSVDRAIQDATAVFILDDQKYDGNGIKFTKGWNYIGMSDDKKQVLQFIWDKTNQTWNKRVLSRSIYDVSYDLNFVPEKDYQDNRLVNYSLHGQYADGGHEINVESAISSLNAKQIFSKVATAKKGIAIAYRDDEINEAVDVSISFVLDSSGSMGFNMRYRNPSDPIRMTVLKEQAKEMIHNLSTVGGVRVNLIGFQSNAYYVEKDFINVGENKDSIINAINLLRPTGGTNPGDGLRYSLTSLSFEKSQLRYVVLLTDGVPTHATYSRYNSLYQGYFVLNDPMTVSQSGNFYNRTSDNDPVNPIAYSKYVSEKYAAGVRRINVIGFSGDAADKKLGTNLTNAIQNRFVDAKYFDAASSEELKAVFEEIKTQISEDMWFLVGP</sequence>
<reference evidence="5" key="1">
    <citation type="submission" date="2022-07" db="EMBL/GenBank/DDBJ databases">
        <authorList>
            <person name="Jung M.-Y."/>
            <person name="Lee M."/>
        </authorList>
    </citation>
    <scope>NUCLEOTIDE SEQUENCE</scope>
    <source>
        <strain evidence="5">S8</strain>
    </source>
</reference>
<dbReference type="Pfam" id="PF07963">
    <property type="entry name" value="N_methyl"/>
    <property type="match status" value="1"/>
</dbReference>
<keyword evidence="2" id="KW-0178">Competence</keyword>
<dbReference type="SMART" id="SM00327">
    <property type="entry name" value="VWA"/>
    <property type="match status" value="1"/>
</dbReference>
<dbReference type="Gene3D" id="3.40.50.410">
    <property type="entry name" value="von Willebrand factor, type A domain"/>
    <property type="match status" value="1"/>
</dbReference>
<dbReference type="NCBIfam" id="TIGR02532">
    <property type="entry name" value="IV_pilin_GFxxxE"/>
    <property type="match status" value="1"/>
</dbReference>
<dbReference type="InterPro" id="IPR036465">
    <property type="entry name" value="vWFA_dom_sf"/>
</dbReference>
<dbReference type="Pfam" id="PF13519">
    <property type="entry name" value="VWA_2"/>
    <property type="match status" value="1"/>
</dbReference>
<dbReference type="SUPFAM" id="SSF53300">
    <property type="entry name" value="vWA-like"/>
    <property type="match status" value="1"/>
</dbReference>
<dbReference type="PROSITE" id="PS50234">
    <property type="entry name" value="VWFA"/>
    <property type="match status" value="1"/>
</dbReference>
<keyword evidence="3" id="KW-0812">Transmembrane</keyword>
<evidence type="ECO:0000256" key="1">
    <source>
        <dbReference type="ARBA" id="ARBA00004241"/>
    </source>
</evidence>
<evidence type="ECO:0000313" key="5">
    <source>
        <dbReference type="EMBL" id="MCQ9209235.1"/>
    </source>
</evidence>
<name>A0ABT1WL42_9LACT</name>
<feature type="domain" description="VWFA" evidence="4">
    <location>
        <begin position="197"/>
        <end position="422"/>
    </location>
</feature>
<evidence type="ECO:0000256" key="2">
    <source>
        <dbReference type="ARBA" id="ARBA00023287"/>
    </source>
</evidence>
<comment type="subcellular location">
    <subcellularLocation>
        <location evidence="1">Cell surface</location>
    </subcellularLocation>
</comment>
<keyword evidence="6" id="KW-1185">Reference proteome</keyword>
<evidence type="ECO:0000313" key="6">
    <source>
        <dbReference type="Proteomes" id="UP001059480"/>
    </source>
</evidence>
<dbReference type="SUPFAM" id="SSF54523">
    <property type="entry name" value="Pili subunits"/>
    <property type="match status" value="1"/>
</dbReference>
<keyword evidence="3" id="KW-0472">Membrane</keyword>